<comment type="caution">
    <text evidence="1">The sequence shown here is derived from an EMBL/GenBank/DDBJ whole genome shotgun (WGS) entry which is preliminary data.</text>
</comment>
<organism evidence="1 2">
    <name type="scientific">Algoriphagus yeomjeoni</name>
    <dbReference type="NCBI Taxonomy" id="291403"/>
    <lineage>
        <taxon>Bacteria</taxon>
        <taxon>Pseudomonadati</taxon>
        <taxon>Bacteroidota</taxon>
        <taxon>Cytophagia</taxon>
        <taxon>Cytophagales</taxon>
        <taxon>Cyclobacteriaceae</taxon>
        <taxon>Algoriphagus</taxon>
    </lineage>
</organism>
<keyword evidence="2" id="KW-1185">Reference proteome</keyword>
<dbReference type="EMBL" id="QLLK01000002">
    <property type="protein sequence ID" value="RAI93848.1"/>
    <property type="molecule type" value="Genomic_DNA"/>
</dbReference>
<dbReference type="Proteomes" id="UP000249610">
    <property type="component" value="Unassembled WGS sequence"/>
</dbReference>
<gene>
    <name evidence="1" type="ORF">LV83_00754</name>
</gene>
<proteinExistence type="predicted"/>
<protein>
    <submittedName>
        <fullName evidence="1">Uncharacterized protein</fullName>
    </submittedName>
</protein>
<name>A0A327PNS6_9BACT</name>
<sequence length="120" mass="13912">MSGMSLRGLKRVRRPLLMRGRLGGGWRLWRRGIKDKLLMGNNAIVFCQSDYLRSSRTIETVILSKGTRERALFIYNYEGYSFRVFEDILALILFFETGVDRSIHFDSEVGLDGFLERVSI</sequence>
<dbReference type="OrthoDB" id="828135at2"/>
<evidence type="ECO:0000313" key="2">
    <source>
        <dbReference type="Proteomes" id="UP000249610"/>
    </source>
</evidence>
<accession>A0A327PNS6</accession>
<dbReference type="AlphaFoldDB" id="A0A327PNS6"/>
<reference evidence="1 2" key="1">
    <citation type="submission" date="2018-06" db="EMBL/GenBank/DDBJ databases">
        <title>Genomic Encyclopedia of Archaeal and Bacterial Type Strains, Phase II (KMG-II): from individual species to whole genera.</title>
        <authorList>
            <person name="Goeker M."/>
        </authorList>
    </citation>
    <scope>NUCLEOTIDE SEQUENCE [LARGE SCALE GENOMIC DNA]</scope>
    <source>
        <strain evidence="1 2">DSM 23446</strain>
    </source>
</reference>
<evidence type="ECO:0000313" key="1">
    <source>
        <dbReference type="EMBL" id="RAI93848.1"/>
    </source>
</evidence>